<name>A0A2B7ZJ09_9EURO</name>
<sequence length="147" mass="16068">MCDGLTEYLARVHGDTDSHICTLLCHTKKFPWRMRRWPNVGGDDSFGIAQVACTQPHNSLIITGAGMGISGSVDLCSSSPSPRHRRSAVHNDALQKAPTMGKESDGPAHSLSDQRKSNLERQVLKKTAIGQRKALMDTENMPKRCVG</sequence>
<proteinExistence type="predicted"/>
<evidence type="ECO:0000256" key="1">
    <source>
        <dbReference type="SAM" id="MobiDB-lite"/>
    </source>
</evidence>
<accession>A0A2B7ZJ09</accession>
<keyword evidence="3" id="KW-1185">Reference proteome</keyword>
<dbReference type="Proteomes" id="UP000226031">
    <property type="component" value="Unassembled WGS sequence"/>
</dbReference>
<feature type="region of interest" description="Disordered" evidence="1">
    <location>
        <begin position="74"/>
        <end position="131"/>
    </location>
</feature>
<dbReference type="EMBL" id="PDND01000065">
    <property type="protein sequence ID" value="PGH33341.1"/>
    <property type="molecule type" value="Genomic_DNA"/>
</dbReference>
<reference evidence="2 3" key="1">
    <citation type="submission" date="2017-10" db="EMBL/GenBank/DDBJ databases">
        <title>Comparative genomics in systemic dimorphic fungi from Ajellomycetaceae.</title>
        <authorList>
            <person name="Munoz J.F."/>
            <person name="Mcewen J.G."/>
            <person name="Clay O.K."/>
            <person name="Cuomo C.A."/>
        </authorList>
    </citation>
    <scope>NUCLEOTIDE SEQUENCE [LARGE SCALE GENOMIC DNA]</scope>
    <source>
        <strain evidence="2 3">UAMH4076</strain>
    </source>
</reference>
<feature type="compositionally biased region" description="Basic and acidic residues" evidence="1">
    <location>
        <begin position="102"/>
        <end position="123"/>
    </location>
</feature>
<organism evidence="2 3">
    <name type="scientific">[Emmonsia] crescens</name>
    <dbReference type="NCBI Taxonomy" id="73230"/>
    <lineage>
        <taxon>Eukaryota</taxon>
        <taxon>Fungi</taxon>
        <taxon>Dikarya</taxon>
        <taxon>Ascomycota</taxon>
        <taxon>Pezizomycotina</taxon>
        <taxon>Eurotiomycetes</taxon>
        <taxon>Eurotiomycetidae</taxon>
        <taxon>Onygenales</taxon>
        <taxon>Ajellomycetaceae</taxon>
        <taxon>Emergomyces</taxon>
    </lineage>
</organism>
<dbReference type="AlphaFoldDB" id="A0A2B7ZJ09"/>
<evidence type="ECO:0000313" key="2">
    <source>
        <dbReference type="EMBL" id="PGH33341.1"/>
    </source>
</evidence>
<comment type="caution">
    <text evidence="2">The sequence shown here is derived from an EMBL/GenBank/DDBJ whole genome shotgun (WGS) entry which is preliminary data.</text>
</comment>
<protein>
    <submittedName>
        <fullName evidence="2">Uncharacterized protein</fullName>
    </submittedName>
</protein>
<gene>
    <name evidence="2" type="ORF">GX50_03818</name>
</gene>
<evidence type="ECO:0000313" key="3">
    <source>
        <dbReference type="Proteomes" id="UP000226031"/>
    </source>
</evidence>